<organism evidence="8">
    <name type="scientific">Talaromyces marneffei PM1</name>
    <dbReference type="NCBI Taxonomy" id="1077442"/>
    <lineage>
        <taxon>Eukaryota</taxon>
        <taxon>Fungi</taxon>
        <taxon>Dikarya</taxon>
        <taxon>Ascomycota</taxon>
        <taxon>Pezizomycotina</taxon>
        <taxon>Eurotiomycetes</taxon>
        <taxon>Eurotiomycetidae</taxon>
        <taxon>Eurotiales</taxon>
        <taxon>Trichocomaceae</taxon>
        <taxon>Talaromyces</taxon>
        <taxon>Talaromyces sect. Talaromyces</taxon>
    </lineage>
</organism>
<gene>
    <name evidence="8" type="ORF">GQ26_0540250</name>
</gene>
<dbReference type="PROSITE" id="PS50048">
    <property type="entry name" value="ZN2_CY6_FUNGAL_2"/>
    <property type="match status" value="1"/>
</dbReference>
<comment type="caution">
    <text evidence="8">The sequence shown here is derived from an EMBL/GenBank/DDBJ whole genome shotgun (WGS) entry which is preliminary data.</text>
</comment>
<dbReference type="SMART" id="SM00066">
    <property type="entry name" value="GAL4"/>
    <property type="match status" value="1"/>
</dbReference>
<dbReference type="Pfam" id="PF00172">
    <property type="entry name" value="Zn_clus"/>
    <property type="match status" value="1"/>
</dbReference>
<evidence type="ECO:0000256" key="6">
    <source>
        <dbReference type="SAM" id="MobiDB-lite"/>
    </source>
</evidence>
<dbReference type="InterPro" id="IPR001138">
    <property type="entry name" value="Zn2Cys6_DnaBD"/>
</dbReference>
<evidence type="ECO:0000256" key="3">
    <source>
        <dbReference type="ARBA" id="ARBA00023125"/>
    </source>
</evidence>
<keyword evidence="3" id="KW-0238">DNA-binding</keyword>
<dbReference type="GO" id="GO:0005634">
    <property type="term" value="C:nucleus"/>
    <property type="evidence" value="ECO:0007669"/>
    <property type="project" value="UniProtKB-SubCell"/>
</dbReference>
<keyword evidence="5" id="KW-0539">Nucleus</keyword>
<dbReference type="PROSITE" id="PS00463">
    <property type="entry name" value="ZN2_CY6_FUNGAL_1"/>
    <property type="match status" value="1"/>
</dbReference>
<name>A0A093UP86_TALMA</name>
<feature type="compositionally biased region" description="Polar residues" evidence="6">
    <location>
        <begin position="82"/>
        <end position="93"/>
    </location>
</feature>
<dbReference type="Pfam" id="PF11951">
    <property type="entry name" value="Fungal_trans_2"/>
    <property type="match status" value="1"/>
</dbReference>
<sequence>MSRACDRCSKLKTQCNYEDPCARCTRLNLQCKRERPLRSRGRPRKQSSRVLHPSPLATTPSERAASPSLPSLATDHDPSCIDSPQPQTSSPATATVVPSARRPRPADSSSGFVNCLTLVENLPNLPIDALSAADLLHQLLSQSGELGLYGILPQNCHITHSFRESLGIELLYALLAISLELLPYNDGVDYENERALAKDTLRMSALALTPNLSWKSRQVKLCNSLCLLFLSYTYCLSSEFVEIAIRWNHLAWVIFNDQVRGRDCTSAEHEVERRILALLHHERPPASKTGSRCCSMPFIPDDLWHGGISREQFAMHQESTTTTNPQHSYFQLYCPLVQLLNYVLDNYAERNRNWELAIELAKDFFFDFPPQLLNFNALSLLYQAESMIWLHGIFLILYGDMDLLNLLLDPQFLQHTEFADLLDHSLLIAEVLPHLIRLDPYLTCLSPASVYFVVLSSVIQCLALRQYISLADGLENPAIVVPEKLDNSSRIHLKVLSLLHENVGRWEHPVVSEIYRLLLYCTSQALDRSSTNHSKISALVLMQYRWCGHGTGILALSNTAALSEWTFPVPPDEEIWSWNGELEVTLYAVVTRLCDPTMRMCQPGYFDLSLCDQKLPTRNNDNSDIRRLVLNGQKNQAIRFLIRRCHRSFVAIGQSGCPLLDEILPLASTFSSILTALLALAARLQTVVDSANIAVRAVDDNLTISDTESPSTDALNWHQVTISGIRSKLIRLQSGGTQEGDLKEVLAASLLLSMFGFPLQVNNWSLHVQGMIALIESTEPTIIDSLSVARFVRTCAAYNDISAFSLGRLEDSHLAWLKWNICPVGGSGKAYPHSQTPSFTPFEVTIGYPESLITIIAMMSAMFEEKRICARISTSLYGRLKHAFDNTMAESRLPVFNDPAVNNTLNGLSCVTMIEVLLESWIPPGAVNNLSPHLATSVLTAWECIRKAALIYLWRGGFEANPMIALTSTRSEISESYIRLLTYSIGSLVDHAESEGLTIANAMLWSLVVVGNECCMQPMLRQEVLRLLDRAQKHFSIAHFDHVSRLLQELWIRADNPVSEASPGMQGMLNLQGLSRQFDLCIPLF</sequence>
<dbReference type="EMBL" id="JPOX01000054">
    <property type="protein sequence ID" value="KFX41760.1"/>
    <property type="molecule type" value="Genomic_DNA"/>
</dbReference>
<dbReference type="SUPFAM" id="SSF57701">
    <property type="entry name" value="Zn2/Cys6 DNA-binding domain"/>
    <property type="match status" value="1"/>
</dbReference>
<dbReference type="InterPro" id="IPR021858">
    <property type="entry name" value="Fun_TF"/>
</dbReference>
<dbReference type="GO" id="GO:0000981">
    <property type="term" value="F:DNA-binding transcription factor activity, RNA polymerase II-specific"/>
    <property type="evidence" value="ECO:0007669"/>
    <property type="project" value="InterPro"/>
</dbReference>
<proteinExistence type="predicted"/>
<evidence type="ECO:0000256" key="2">
    <source>
        <dbReference type="ARBA" id="ARBA00023015"/>
    </source>
</evidence>
<keyword evidence="4" id="KW-0804">Transcription</keyword>
<protein>
    <submittedName>
        <fullName evidence="8">Xylanolytic transcriptional activator xlnR</fullName>
    </submittedName>
</protein>
<comment type="subcellular location">
    <subcellularLocation>
        <location evidence="1">Nucleus</location>
    </subcellularLocation>
</comment>
<keyword evidence="2" id="KW-0805">Transcription regulation</keyword>
<dbReference type="GO" id="GO:0008270">
    <property type="term" value="F:zinc ion binding"/>
    <property type="evidence" value="ECO:0007669"/>
    <property type="project" value="InterPro"/>
</dbReference>
<dbReference type="AlphaFoldDB" id="A0A093UP86"/>
<dbReference type="GO" id="GO:0003677">
    <property type="term" value="F:DNA binding"/>
    <property type="evidence" value="ECO:0007669"/>
    <property type="project" value="UniProtKB-KW"/>
</dbReference>
<reference evidence="8" key="2">
    <citation type="journal article" date="2014" name="PLoS Genet.">
        <title>Signature gene expression reveals novel clues to the molecular mechanisms of dimorphic transition in Penicillium marneffei.</title>
        <authorList>
            <person name="Yang E."/>
            <person name="Wang G."/>
            <person name="Cai J."/>
            <person name="Woo P.C."/>
            <person name="Lau S.K."/>
            <person name="Yuen K.-Y."/>
            <person name="Chow W.-N."/>
            <person name="Lin X."/>
        </authorList>
    </citation>
    <scope>NUCLEOTIDE SEQUENCE</scope>
    <source>
        <strain evidence="8">PM1</strain>
    </source>
</reference>
<evidence type="ECO:0000256" key="5">
    <source>
        <dbReference type="ARBA" id="ARBA00023242"/>
    </source>
</evidence>
<evidence type="ECO:0000259" key="7">
    <source>
        <dbReference type="PROSITE" id="PS50048"/>
    </source>
</evidence>
<accession>A0A093UP86</accession>
<evidence type="ECO:0000256" key="1">
    <source>
        <dbReference type="ARBA" id="ARBA00004123"/>
    </source>
</evidence>
<dbReference type="PANTHER" id="PTHR37534">
    <property type="entry name" value="TRANSCRIPTIONAL ACTIVATOR PROTEIN UGA3"/>
    <property type="match status" value="1"/>
</dbReference>
<feature type="region of interest" description="Disordered" evidence="6">
    <location>
        <begin position="35"/>
        <end position="109"/>
    </location>
</feature>
<dbReference type="PANTHER" id="PTHR37534:SF46">
    <property type="entry name" value="ZN(II)2CYS6 TRANSCRIPTION FACTOR (EUROFUNG)"/>
    <property type="match status" value="1"/>
</dbReference>
<dbReference type="Gene3D" id="4.10.240.10">
    <property type="entry name" value="Zn(2)-C6 fungal-type DNA-binding domain"/>
    <property type="match status" value="1"/>
</dbReference>
<dbReference type="InterPro" id="IPR036864">
    <property type="entry name" value="Zn2-C6_fun-type_DNA-bd_sf"/>
</dbReference>
<reference key="1">
    <citation type="journal article" date="2014" name="PLoS Genet.">
        <title>Signature Gene Expression Reveals Novel Clues to the Molecular Mechanisms of Dimorphic Transition in Penicillium marneffei.</title>
        <authorList>
            <person name="Yang E."/>
            <person name="Wang G."/>
            <person name="Cai J."/>
            <person name="Woo P.C."/>
            <person name="Lau S.K."/>
            <person name="Yuen K.-Y."/>
            <person name="Chow W.-N."/>
            <person name="Lin X."/>
        </authorList>
    </citation>
    <scope>NUCLEOTIDE SEQUENCE [LARGE SCALE GENOMIC DNA]</scope>
    <source>
        <strain>PM1</strain>
    </source>
</reference>
<evidence type="ECO:0000313" key="8">
    <source>
        <dbReference type="EMBL" id="KFX41760.1"/>
    </source>
</evidence>
<evidence type="ECO:0000256" key="4">
    <source>
        <dbReference type="ARBA" id="ARBA00023163"/>
    </source>
</evidence>
<dbReference type="CDD" id="cd00067">
    <property type="entry name" value="GAL4"/>
    <property type="match status" value="1"/>
</dbReference>
<feature type="domain" description="Zn(2)-C6 fungal-type" evidence="7">
    <location>
        <begin position="4"/>
        <end position="33"/>
    </location>
</feature>
<feature type="compositionally biased region" description="Basic residues" evidence="6">
    <location>
        <begin position="38"/>
        <end position="47"/>
    </location>
</feature>
<dbReference type="HOGENOM" id="CLU_009991_0_0_1"/>